<dbReference type="Pfam" id="PF03381">
    <property type="entry name" value="CDC50"/>
    <property type="match status" value="2"/>
</dbReference>
<dbReference type="PANTHER" id="PTHR10926">
    <property type="entry name" value="CELL CYCLE CONTROL PROTEIN 50"/>
    <property type="match status" value="1"/>
</dbReference>
<dbReference type="GO" id="GO:0005783">
    <property type="term" value="C:endoplasmic reticulum"/>
    <property type="evidence" value="ECO:0007669"/>
    <property type="project" value="TreeGrafter"/>
</dbReference>
<dbReference type="EMBL" id="JBBHLL010000034">
    <property type="protein sequence ID" value="KAK7826486.1"/>
    <property type="molecule type" value="Genomic_DNA"/>
</dbReference>
<comment type="caution">
    <text evidence="9">The sequence shown here is derived from an EMBL/GenBank/DDBJ whole genome shotgun (WGS) entry which is preliminary data.</text>
</comment>
<dbReference type="AlphaFoldDB" id="A0AAW0JJC2"/>
<dbReference type="GO" id="GO:0005886">
    <property type="term" value="C:plasma membrane"/>
    <property type="evidence" value="ECO:0007669"/>
    <property type="project" value="TreeGrafter"/>
</dbReference>
<accession>A0AAW0JJC2</accession>
<keyword evidence="4 8" id="KW-1133">Transmembrane helix</keyword>
<dbReference type="InterPro" id="IPR005045">
    <property type="entry name" value="CDC50/LEM3_fam"/>
</dbReference>
<proteinExistence type="inferred from homology"/>
<evidence type="ECO:0000256" key="1">
    <source>
        <dbReference type="ARBA" id="ARBA00004370"/>
    </source>
</evidence>
<evidence type="ECO:0000256" key="6">
    <source>
        <dbReference type="ARBA" id="ARBA00023180"/>
    </source>
</evidence>
<sequence>MDPEDHGLCADTANVLEQYDCSKCPNRMSVAYSTKMEPMPQYDLSRLPENTALKQQTLPAHHLEFSASVVLSIFFATGGFCLCMGIILLLSAKSTKKIEINYTNICANCARLREDSSNFDKECTCSVPFYLMEKMENLYRYILSRSNSQLVGKDIWDVSNCAPFQVSHNNTPIVPCGAIANSIFNDTITLSYHLNSSIHIEVPMLKSGLTWWTDKYVKFRNPRTSDLARSAKPPHWARPIYELDTEDPGNNGFINEDFIVWMRTAAFPTFKKLYRRLRRVHYFVDGLPAGNYTFSISYSILLESKILPLTVELLLSAFAFHPDVCTTEKQTTVVQQSTRRQEILAPQQRGSGDFPVTVFRGEKSVVLSTLTWIGGGGLFLGLMYTVTGALTLVASFVILAIHLMLKKSKKDFL</sequence>
<comment type="similarity">
    <text evidence="2 7">Belongs to the CDC50/LEM3 family.</text>
</comment>
<keyword evidence="10" id="KW-1185">Reference proteome</keyword>
<evidence type="ECO:0000256" key="5">
    <source>
        <dbReference type="ARBA" id="ARBA00023136"/>
    </source>
</evidence>
<organism evidence="9 10">
    <name type="scientific">Myodes glareolus</name>
    <name type="common">Bank vole</name>
    <name type="synonym">Clethrionomys glareolus</name>
    <dbReference type="NCBI Taxonomy" id="447135"/>
    <lineage>
        <taxon>Eukaryota</taxon>
        <taxon>Metazoa</taxon>
        <taxon>Chordata</taxon>
        <taxon>Craniata</taxon>
        <taxon>Vertebrata</taxon>
        <taxon>Euteleostomi</taxon>
        <taxon>Mammalia</taxon>
        <taxon>Eutheria</taxon>
        <taxon>Euarchontoglires</taxon>
        <taxon>Glires</taxon>
        <taxon>Rodentia</taxon>
        <taxon>Myomorpha</taxon>
        <taxon>Muroidea</taxon>
        <taxon>Cricetidae</taxon>
        <taxon>Arvicolinae</taxon>
        <taxon>Myodes</taxon>
    </lineage>
</organism>
<evidence type="ECO:0000256" key="7">
    <source>
        <dbReference type="PIRNR" id="PIRNR015840"/>
    </source>
</evidence>
<evidence type="ECO:0000256" key="4">
    <source>
        <dbReference type="ARBA" id="ARBA00022989"/>
    </source>
</evidence>
<evidence type="ECO:0000256" key="3">
    <source>
        <dbReference type="ARBA" id="ARBA00022692"/>
    </source>
</evidence>
<dbReference type="GO" id="GO:0045332">
    <property type="term" value="P:phospholipid translocation"/>
    <property type="evidence" value="ECO:0007669"/>
    <property type="project" value="TreeGrafter"/>
</dbReference>
<keyword evidence="5 7" id="KW-0472">Membrane</keyword>
<evidence type="ECO:0000256" key="2">
    <source>
        <dbReference type="ARBA" id="ARBA00009457"/>
    </source>
</evidence>
<keyword evidence="6" id="KW-0325">Glycoprotein</keyword>
<comment type="subcellular location">
    <subcellularLocation>
        <location evidence="1">Membrane</location>
    </subcellularLocation>
</comment>
<dbReference type="GO" id="GO:0005794">
    <property type="term" value="C:Golgi apparatus"/>
    <property type="evidence" value="ECO:0007669"/>
    <property type="project" value="TreeGrafter"/>
</dbReference>
<feature type="transmembrane region" description="Helical" evidence="8">
    <location>
        <begin position="65"/>
        <end position="90"/>
    </location>
</feature>
<evidence type="ECO:0000313" key="9">
    <source>
        <dbReference type="EMBL" id="KAK7826486.1"/>
    </source>
</evidence>
<dbReference type="PIRSF" id="PIRSF015840">
    <property type="entry name" value="DUF284_TM_euk"/>
    <property type="match status" value="1"/>
</dbReference>
<protein>
    <recommendedName>
        <fullName evidence="7">Cell cycle control protein</fullName>
    </recommendedName>
</protein>
<dbReference type="PANTHER" id="PTHR10926:SF1">
    <property type="entry name" value="CELL CYCLE CONTROL PROTEIN 50C"/>
    <property type="match status" value="1"/>
</dbReference>
<feature type="transmembrane region" description="Helical" evidence="8">
    <location>
        <begin position="280"/>
        <end position="301"/>
    </location>
</feature>
<feature type="transmembrane region" description="Helical" evidence="8">
    <location>
        <begin position="378"/>
        <end position="405"/>
    </location>
</feature>
<evidence type="ECO:0000256" key="8">
    <source>
        <dbReference type="SAM" id="Phobius"/>
    </source>
</evidence>
<name>A0AAW0JJC2_MYOGA</name>
<reference evidence="9 10" key="1">
    <citation type="journal article" date="2023" name="bioRxiv">
        <title>Conserved and derived expression patterns and positive selection on dental genes reveal complex evolutionary context of ever-growing rodent molars.</title>
        <authorList>
            <person name="Calamari Z.T."/>
            <person name="Song A."/>
            <person name="Cohen E."/>
            <person name="Akter M."/>
            <person name="Roy R.D."/>
            <person name="Hallikas O."/>
            <person name="Christensen M.M."/>
            <person name="Li P."/>
            <person name="Marangoni P."/>
            <person name="Jernvall J."/>
            <person name="Klein O.D."/>
        </authorList>
    </citation>
    <scope>NUCLEOTIDE SEQUENCE [LARGE SCALE GENOMIC DNA]</scope>
    <source>
        <strain evidence="9">V071</strain>
    </source>
</reference>
<evidence type="ECO:0000313" key="10">
    <source>
        <dbReference type="Proteomes" id="UP001488838"/>
    </source>
</evidence>
<gene>
    <name evidence="9" type="ORF">U0070_017067</name>
</gene>
<keyword evidence="3 8" id="KW-0812">Transmembrane</keyword>
<dbReference type="Proteomes" id="UP001488838">
    <property type="component" value="Unassembled WGS sequence"/>
</dbReference>